<organism evidence="2 3">
    <name type="scientific">Microcella alkalica</name>
    <dbReference type="NCBI Taxonomy" id="355930"/>
    <lineage>
        <taxon>Bacteria</taxon>
        <taxon>Bacillati</taxon>
        <taxon>Actinomycetota</taxon>
        <taxon>Actinomycetes</taxon>
        <taxon>Micrococcales</taxon>
        <taxon>Microbacteriaceae</taxon>
        <taxon>Microcella</taxon>
    </lineage>
</organism>
<dbReference type="Pfam" id="PF06993">
    <property type="entry name" value="DUF1304"/>
    <property type="match status" value="1"/>
</dbReference>
<dbReference type="EMBL" id="JACGWX010000006">
    <property type="protein sequence ID" value="MBA8848612.1"/>
    <property type="molecule type" value="Genomic_DNA"/>
</dbReference>
<feature type="transmembrane region" description="Helical" evidence="1">
    <location>
        <begin position="110"/>
        <end position="130"/>
    </location>
</feature>
<dbReference type="AlphaFoldDB" id="A0A839EDW2"/>
<keyword evidence="1" id="KW-1133">Transmembrane helix</keyword>
<proteinExistence type="predicted"/>
<keyword evidence="3" id="KW-1185">Reference proteome</keyword>
<dbReference type="Proteomes" id="UP000585905">
    <property type="component" value="Unassembled WGS sequence"/>
</dbReference>
<accession>A0A839EDW2</accession>
<evidence type="ECO:0000313" key="3">
    <source>
        <dbReference type="Proteomes" id="UP000585905"/>
    </source>
</evidence>
<gene>
    <name evidence="2" type="ORF">FHX53_002222</name>
</gene>
<keyword evidence="1" id="KW-0812">Transmembrane</keyword>
<dbReference type="RefSeq" id="WP_182491398.1">
    <property type="nucleotide sequence ID" value="NZ_BAAAOV010000012.1"/>
</dbReference>
<dbReference type="InterPro" id="IPR009732">
    <property type="entry name" value="DUF1304"/>
</dbReference>
<name>A0A839EDW2_9MICO</name>
<keyword evidence="1" id="KW-0472">Membrane</keyword>
<evidence type="ECO:0000256" key="1">
    <source>
        <dbReference type="SAM" id="Phobius"/>
    </source>
</evidence>
<feature type="transmembrane region" description="Helical" evidence="1">
    <location>
        <begin position="82"/>
        <end position="103"/>
    </location>
</feature>
<comment type="caution">
    <text evidence="2">The sequence shown here is derived from an EMBL/GenBank/DDBJ whole genome shotgun (WGS) entry which is preliminary data.</text>
</comment>
<feature type="transmembrane region" description="Helical" evidence="1">
    <location>
        <begin position="58"/>
        <end position="76"/>
    </location>
</feature>
<evidence type="ECO:0000313" key="2">
    <source>
        <dbReference type="EMBL" id="MBA8848612.1"/>
    </source>
</evidence>
<feature type="transmembrane region" description="Helical" evidence="1">
    <location>
        <begin position="6"/>
        <end position="30"/>
    </location>
</feature>
<sequence>MTPFGTAGLVAAVLAAALHVGFFALESLAFSRPRVRRMFGVRAEDDSRPLRLFAANQGVYNLALAIAVIIGIALAWSGELALGIGIAACALAVMVVAALALAISAPRLRAGSLVQGAPALVGLAGILTLLPA</sequence>
<protein>
    <submittedName>
        <fullName evidence="2">Putative membrane protein</fullName>
    </submittedName>
</protein>
<reference evidence="2 3" key="1">
    <citation type="submission" date="2020-07" db="EMBL/GenBank/DDBJ databases">
        <title>Sequencing the genomes of 1000 actinobacteria strains.</title>
        <authorList>
            <person name="Klenk H.-P."/>
        </authorList>
    </citation>
    <scope>NUCLEOTIDE SEQUENCE [LARGE SCALE GENOMIC DNA]</scope>
    <source>
        <strain evidence="2 3">DSM 19663</strain>
    </source>
</reference>